<name>A0AAX4L349_9CREN</name>
<accession>A0AAX4L349</accession>
<evidence type="ECO:0000313" key="2">
    <source>
        <dbReference type="Proteomes" id="UP001432202"/>
    </source>
</evidence>
<gene>
    <name evidence="1" type="ORF">V6M85_02885</name>
</gene>
<evidence type="ECO:0000313" key="1">
    <source>
        <dbReference type="EMBL" id="WWQ61045.1"/>
    </source>
</evidence>
<sequence>MALKEEILKLLNEDEEFRRQIENILGLNVIKTINELAQNVNSLWSFSRVKVKMA</sequence>
<dbReference type="GeneID" id="89335679"/>
<reference evidence="1 2" key="1">
    <citation type="submission" date="2024-02" db="EMBL/GenBank/DDBJ databases">
        <title>STSV induces naive adaptation in Sulfolobus.</title>
        <authorList>
            <person name="Xiang X."/>
            <person name="Song M."/>
        </authorList>
    </citation>
    <scope>NUCLEOTIDE SEQUENCE [LARGE SCALE GENOMIC DNA]</scope>
    <source>
        <strain evidence="1 2">RT2</strain>
    </source>
</reference>
<dbReference type="EMBL" id="CP146016">
    <property type="protein sequence ID" value="WWQ61045.1"/>
    <property type="molecule type" value="Genomic_DNA"/>
</dbReference>
<dbReference type="AlphaFoldDB" id="A0AAX4L349"/>
<dbReference type="Proteomes" id="UP001432202">
    <property type="component" value="Chromosome"/>
</dbReference>
<organism evidence="1 2">
    <name type="scientific">Sulfolobus tengchongensis</name>
    <dbReference type="NCBI Taxonomy" id="207809"/>
    <lineage>
        <taxon>Archaea</taxon>
        <taxon>Thermoproteota</taxon>
        <taxon>Thermoprotei</taxon>
        <taxon>Sulfolobales</taxon>
        <taxon>Sulfolobaceae</taxon>
        <taxon>Sulfolobus</taxon>
    </lineage>
</organism>
<dbReference type="RefSeq" id="WP_338602772.1">
    <property type="nucleotide sequence ID" value="NZ_CP146016.1"/>
</dbReference>
<protein>
    <submittedName>
        <fullName evidence="1">Uncharacterized protein</fullName>
    </submittedName>
</protein>
<proteinExistence type="predicted"/>
<keyword evidence="2" id="KW-1185">Reference proteome</keyword>